<dbReference type="PANTHER" id="PTHR28259:SF1">
    <property type="entry name" value="FLUORIDE EXPORT PROTEIN 1-RELATED"/>
    <property type="match status" value="1"/>
</dbReference>
<dbReference type="EMBL" id="BMFV01000004">
    <property type="protein sequence ID" value="GGH77365.1"/>
    <property type="molecule type" value="Genomic_DNA"/>
</dbReference>
<keyword evidence="6 10" id="KW-0407">Ion channel</keyword>
<feature type="binding site" evidence="10">
    <location>
        <position position="76"/>
    </location>
    <ligand>
        <name>Na(+)</name>
        <dbReference type="ChEBI" id="CHEBI:29101"/>
        <note>structural</note>
    </ligand>
</feature>
<dbReference type="NCBIfam" id="TIGR00494">
    <property type="entry name" value="crcB"/>
    <property type="match status" value="1"/>
</dbReference>
<evidence type="ECO:0000256" key="3">
    <source>
        <dbReference type="ARBA" id="ARBA00022692"/>
    </source>
</evidence>
<evidence type="ECO:0000256" key="2">
    <source>
        <dbReference type="ARBA" id="ARBA00022475"/>
    </source>
</evidence>
<reference evidence="11" key="1">
    <citation type="journal article" date="2014" name="Int. J. Syst. Evol. Microbiol.">
        <title>Complete genome sequence of Corynebacterium casei LMG S-19264T (=DSM 44701T), isolated from a smear-ripened cheese.</title>
        <authorList>
            <consortium name="US DOE Joint Genome Institute (JGI-PGF)"/>
            <person name="Walter F."/>
            <person name="Albersmeier A."/>
            <person name="Kalinowski J."/>
            <person name="Ruckert C."/>
        </authorList>
    </citation>
    <scope>NUCLEOTIDE SEQUENCE</scope>
    <source>
        <strain evidence="11">CGMCC 1.12777</strain>
    </source>
</reference>
<keyword evidence="12" id="KW-1185">Reference proteome</keyword>
<keyword evidence="10" id="KW-0915">Sodium</keyword>
<name>A0A8J2ZUH7_9BACL</name>
<feature type="transmembrane region" description="Helical" evidence="10">
    <location>
        <begin position="93"/>
        <end position="114"/>
    </location>
</feature>
<proteinExistence type="inferred from homology"/>
<dbReference type="GO" id="GO:0140114">
    <property type="term" value="P:cellular detoxification of fluoride"/>
    <property type="evidence" value="ECO:0007669"/>
    <property type="project" value="UniProtKB-UniRule"/>
</dbReference>
<evidence type="ECO:0000313" key="12">
    <source>
        <dbReference type="Proteomes" id="UP000656813"/>
    </source>
</evidence>
<comment type="similarity">
    <text evidence="7 10">Belongs to the fluoride channel Fluc/FEX (TC 1.A.43) family.</text>
</comment>
<keyword evidence="10" id="KW-0406">Ion transport</keyword>
<comment type="activity regulation">
    <text evidence="10">Na(+) is not transported, but it plays an essential structural role and its presence is essential for fluoride channel function.</text>
</comment>
<sequence>MLSIVIGLFGMVGALCRYYLSDVPLFVHSIFPLGTLICNLLGCFVLGWFNQRIRKSNKIHQYIKTGISTGLIGSFTTFSTFSVETLQLFKDDSVILGILYILVSFIGGWFFVWVGDKLGKSHALQVGER</sequence>
<keyword evidence="10" id="KW-0479">Metal-binding</keyword>
<dbReference type="PANTHER" id="PTHR28259">
    <property type="entry name" value="FLUORIDE EXPORT PROTEIN 1-RELATED"/>
    <property type="match status" value="1"/>
</dbReference>
<evidence type="ECO:0000256" key="1">
    <source>
        <dbReference type="ARBA" id="ARBA00004651"/>
    </source>
</evidence>
<feature type="binding site" evidence="10">
    <location>
        <position position="73"/>
    </location>
    <ligand>
        <name>Na(+)</name>
        <dbReference type="ChEBI" id="CHEBI:29101"/>
        <note>structural</note>
    </ligand>
</feature>
<feature type="transmembrane region" description="Helical" evidence="10">
    <location>
        <begin position="62"/>
        <end position="81"/>
    </location>
</feature>
<organism evidence="11 12">
    <name type="scientific">Pullulanibacillus pueri</name>
    <dbReference type="NCBI Taxonomy" id="1437324"/>
    <lineage>
        <taxon>Bacteria</taxon>
        <taxon>Bacillati</taxon>
        <taxon>Bacillota</taxon>
        <taxon>Bacilli</taxon>
        <taxon>Bacillales</taxon>
        <taxon>Sporolactobacillaceae</taxon>
        <taxon>Pullulanibacillus</taxon>
    </lineage>
</organism>
<keyword evidence="10" id="KW-0813">Transport</keyword>
<keyword evidence="4 10" id="KW-1133">Transmembrane helix</keyword>
<dbReference type="GO" id="GO:0046872">
    <property type="term" value="F:metal ion binding"/>
    <property type="evidence" value="ECO:0007669"/>
    <property type="project" value="UniProtKB-KW"/>
</dbReference>
<dbReference type="Pfam" id="PF02537">
    <property type="entry name" value="CRCB"/>
    <property type="match status" value="1"/>
</dbReference>
<comment type="caution">
    <text evidence="11">The sequence shown here is derived from an EMBL/GenBank/DDBJ whole genome shotgun (WGS) entry which is preliminary data.</text>
</comment>
<evidence type="ECO:0000256" key="6">
    <source>
        <dbReference type="ARBA" id="ARBA00023303"/>
    </source>
</evidence>
<keyword evidence="2 10" id="KW-1003">Cell membrane</keyword>
<gene>
    <name evidence="11" type="primary">crcB1</name>
    <name evidence="10" type="synonym">crcB</name>
    <name evidence="10" type="synonym">fluC</name>
    <name evidence="11" type="ORF">GCM10007096_09160</name>
</gene>
<dbReference type="RefSeq" id="WP_188496210.1">
    <property type="nucleotide sequence ID" value="NZ_BMFV01000004.1"/>
</dbReference>
<dbReference type="AlphaFoldDB" id="A0A8J2ZUH7"/>
<dbReference type="GO" id="GO:0062054">
    <property type="term" value="F:fluoride channel activity"/>
    <property type="evidence" value="ECO:0007669"/>
    <property type="project" value="UniProtKB-UniRule"/>
</dbReference>
<dbReference type="InterPro" id="IPR003691">
    <property type="entry name" value="FluC"/>
</dbReference>
<keyword evidence="5 10" id="KW-0472">Membrane</keyword>
<reference evidence="11" key="2">
    <citation type="submission" date="2020-09" db="EMBL/GenBank/DDBJ databases">
        <authorList>
            <person name="Sun Q."/>
            <person name="Zhou Y."/>
        </authorList>
    </citation>
    <scope>NUCLEOTIDE SEQUENCE</scope>
    <source>
        <strain evidence="11">CGMCC 1.12777</strain>
    </source>
</reference>
<evidence type="ECO:0000256" key="4">
    <source>
        <dbReference type="ARBA" id="ARBA00022989"/>
    </source>
</evidence>
<evidence type="ECO:0000256" key="10">
    <source>
        <dbReference type="HAMAP-Rule" id="MF_00454"/>
    </source>
</evidence>
<evidence type="ECO:0000313" key="11">
    <source>
        <dbReference type="EMBL" id="GGH77365.1"/>
    </source>
</evidence>
<comment type="subcellular location">
    <subcellularLocation>
        <location evidence="1 10">Cell membrane</location>
        <topology evidence="1 10">Multi-pass membrane protein</topology>
    </subcellularLocation>
</comment>
<dbReference type="HAMAP" id="MF_00454">
    <property type="entry name" value="FluC"/>
    <property type="match status" value="1"/>
</dbReference>
<comment type="catalytic activity">
    <reaction evidence="8">
        <text>fluoride(in) = fluoride(out)</text>
        <dbReference type="Rhea" id="RHEA:76159"/>
        <dbReference type="ChEBI" id="CHEBI:17051"/>
    </reaction>
    <physiologicalReaction direction="left-to-right" evidence="8">
        <dbReference type="Rhea" id="RHEA:76160"/>
    </physiologicalReaction>
</comment>
<evidence type="ECO:0000256" key="8">
    <source>
        <dbReference type="ARBA" id="ARBA00035585"/>
    </source>
</evidence>
<keyword evidence="3 10" id="KW-0812">Transmembrane</keyword>
<evidence type="ECO:0000256" key="9">
    <source>
        <dbReference type="ARBA" id="ARBA00049940"/>
    </source>
</evidence>
<dbReference type="Proteomes" id="UP000656813">
    <property type="component" value="Unassembled WGS sequence"/>
</dbReference>
<feature type="transmembrane region" description="Helical" evidence="10">
    <location>
        <begin position="30"/>
        <end position="50"/>
    </location>
</feature>
<comment type="function">
    <text evidence="9 10">Fluoride-specific ion channel. Important for reducing fluoride concentration in the cell, thus reducing its toxicity.</text>
</comment>
<evidence type="ECO:0000256" key="5">
    <source>
        <dbReference type="ARBA" id="ARBA00023136"/>
    </source>
</evidence>
<accession>A0A8J2ZUH7</accession>
<evidence type="ECO:0000256" key="7">
    <source>
        <dbReference type="ARBA" id="ARBA00035120"/>
    </source>
</evidence>
<dbReference type="GO" id="GO:0005886">
    <property type="term" value="C:plasma membrane"/>
    <property type="evidence" value="ECO:0007669"/>
    <property type="project" value="UniProtKB-SubCell"/>
</dbReference>
<protein>
    <recommendedName>
        <fullName evidence="10">Fluoride-specific ion channel FluC</fullName>
    </recommendedName>
</protein>